<dbReference type="OrthoDB" id="9805215at2"/>
<dbReference type="EMBL" id="PDKN01000005">
    <property type="protein sequence ID" value="RXJ56418.1"/>
    <property type="molecule type" value="Genomic_DNA"/>
</dbReference>
<dbReference type="InterPro" id="IPR007197">
    <property type="entry name" value="rSAM"/>
</dbReference>
<dbReference type="Pfam" id="PF00919">
    <property type="entry name" value="UPF0004"/>
    <property type="match status" value="1"/>
</dbReference>
<dbReference type="InterPro" id="IPR006463">
    <property type="entry name" value="MiaB_methiolase"/>
</dbReference>
<comment type="subunit">
    <text evidence="13">Monomer.</text>
</comment>
<dbReference type="Gene3D" id="3.40.50.12160">
    <property type="entry name" value="Methylthiotransferase, N-terminal domain"/>
    <property type="match status" value="1"/>
</dbReference>
<evidence type="ECO:0000256" key="10">
    <source>
        <dbReference type="ARBA" id="ARBA00068570"/>
    </source>
</evidence>
<evidence type="ECO:0000256" key="8">
    <source>
        <dbReference type="ARBA" id="ARBA00023014"/>
    </source>
</evidence>
<evidence type="ECO:0000256" key="5">
    <source>
        <dbReference type="ARBA" id="ARBA00022691"/>
    </source>
</evidence>
<dbReference type="SUPFAM" id="SSF102114">
    <property type="entry name" value="Radical SAM enzymes"/>
    <property type="match status" value="1"/>
</dbReference>
<gene>
    <name evidence="13" type="primary">miaB</name>
    <name evidence="17" type="ORF">CRV04_08355</name>
</gene>
<dbReference type="Gene3D" id="3.80.30.20">
    <property type="entry name" value="tm_1862 like domain"/>
    <property type="match status" value="1"/>
</dbReference>
<dbReference type="InterPro" id="IPR038135">
    <property type="entry name" value="Methylthiotransferase_N_sf"/>
</dbReference>
<dbReference type="Pfam" id="PF04055">
    <property type="entry name" value="Radical_SAM"/>
    <property type="match status" value="1"/>
</dbReference>
<dbReference type="PROSITE" id="PS51449">
    <property type="entry name" value="MTTASE_N"/>
    <property type="match status" value="1"/>
</dbReference>
<feature type="binding site" evidence="13">
    <location>
        <position position="155"/>
    </location>
    <ligand>
        <name>[4Fe-4S] cluster</name>
        <dbReference type="ChEBI" id="CHEBI:49883"/>
        <label>2</label>
        <note>4Fe-4S-S-AdoMet</note>
    </ligand>
</feature>
<dbReference type="SMART" id="SM00729">
    <property type="entry name" value="Elp3"/>
    <property type="match status" value="1"/>
</dbReference>
<evidence type="ECO:0000259" key="14">
    <source>
        <dbReference type="PROSITE" id="PS50926"/>
    </source>
</evidence>
<feature type="domain" description="MTTase N-terminal" evidence="15">
    <location>
        <begin position="8"/>
        <end position="123"/>
    </location>
</feature>
<dbReference type="InterPro" id="IPR013848">
    <property type="entry name" value="Methylthiotransferase_N"/>
</dbReference>
<dbReference type="InterPro" id="IPR006638">
    <property type="entry name" value="Elp3/MiaA/NifB-like_rSAM"/>
</dbReference>
<dbReference type="GO" id="GO:0051539">
    <property type="term" value="F:4 iron, 4 sulfur cluster binding"/>
    <property type="evidence" value="ECO:0007669"/>
    <property type="project" value="UniProtKB-UniRule"/>
</dbReference>
<keyword evidence="5 13" id="KW-0949">S-adenosyl-L-methionine</keyword>
<feature type="binding site" evidence="13">
    <location>
        <position position="54"/>
    </location>
    <ligand>
        <name>[4Fe-4S] cluster</name>
        <dbReference type="ChEBI" id="CHEBI:49883"/>
        <label>1</label>
    </ligand>
</feature>
<comment type="subcellular location">
    <subcellularLocation>
        <location evidence="13">Cytoplasm</location>
    </subcellularLocation>
</comment>
<evidence type="ECO:0000256" key="11">
    <source>
        <dbReference type="ARBA" id="ARBA00080698"/>
    </source>
</evidence>
<name>A0A4Q0XRT6_9BACT</name>
<dbReference type="GO" id="GO:0046872">
    <property type="term" value="F:metal ion binding"/>
    <property type="evidence" value="ECO:0007669"/>
    <property type="project" value="UniProtKB-KW"/>
</dbReference>
<dbReference type="Pfam" id="PF01938">
    <property type="entry name" value="TRAM"/>
    <property type="match status" value="1"/>
</dbReference>
<keyword evidence="3 13" id="KW-0963">Cytoplasm</keyword>
<keyword evidence="7 13" id="KW-0408">Iron</keyword>
<evidence type="ECO:0000259" key="16">
    <source>
        <dbReference type="PROSITE" id="PS51918"/>
    </source>
</evidence>
<evidence type="ECO:0000259" key="15">
    <source>
        <dbReference type="PROSITE" id="PS51449"/>
    </source>
</evidence>
<reference evidence="17 18" key="1">
    <citation type="submission" date="2017-10" db="EMBL/GenBank/DDBJ databases">
        <title>Genomics of the genus Arcobacter.</title>
        <authorList>
            <person name="Perez-Cataluna A."/>
            <person name="Figueras M.J."/>
        </authorList>
    </citation>
    <scope>NUCLEOTIDE SEQUENCE [LARGE SCALE GENOMIC DNA]</scope>
    <source>
        <strain evidence="17 18">CECT 8987</strain>
    </source>
</reference>
<feature type="binding site" evidence="13">
    <location>
        <position position="17"/>
    </location>
    <ligand>
        <name>[4Fe-4S] cluster</name>
        <dbReference type="ChEBI" id="CHEBI:49883"/>
        <label>1</label>
    </ligand>
</feature>
<dbReference type="Proteomes" id="UP000290657">
    <property type="component" value="Unassembled WGS sequence"/>
</dbReference>
<dbReference type="GO" id="GO:0005829">
    <property type="term" value="C:cytosol"/>
    <property type="evidence" value="ECO:0007669"/>
    <property type="project" value="TreeGrafter"/>
</dbReference>
<evidence type="ECO:0000256" key="3">
    <source>
        <dbReference type="ARBA" id="ARBA00022490"/>
    </source>
</evidence>
<dbReference type="SFLD" id="SFLDG01082">
    <property type="entry name" value="B12-binding_domain_containing"/>
    <property type="match status" value="1"/>
</dbReference>
<dbReference type="PANTHER" id="PTHR43020:SF2">
    <property type="entry name" value="MITOCHONDRIAL TRNA METHYLTHIOTRANSFERASE CDK5RAP1"/>
    <property type="match status" value="1"/>
</dbReference>
<evidence type="ECO:0000256" key="12">
    <source>
        <dbReference type="ARBA" id="ARBA00081141"/>
    </source>
</evidence>
<dbReference type="InterPro" id="IPR020612">
    <property type="entry name" value="Methylthiotransferase_CS"/>
</dbReference>
<sequence>MQNKEESKKLFIQTLGCQMNDTDSAHIAAELNKHKNYTPTHNIEEADLIIINTCSVREKPVQKLFSEIGQFNTKKKEGAKIGVCGCTASHLGEDIIKRAPYVDFVVGARNISKIKDVVDTKGAVEIAIDNDDSTYEFARAETSMYKTSVNISIGCDKECTYCIVPATRGDEISIPPEMIVEQIKKDVANGAVEVMLLGQNVNSYGRRFSDKREKTTFTKLLQEVSKIDGLERIRFTSPHPLHMDDEFIEEFAQNPKISKCIHMPLQSGSTNILKAMKRGYTKEWFLNRAKKIRELVPNVRITTDIIVAFPGETQEDFEDTIDVIEQVKFDQIFNFKYSPRPNTAALALEEQTVPDEIGSKRLIEVIELHKKHQSELMQVNVGKTMTVLFENLKPNGEISGFTDNYCQVFVKGSDELLGQFVDVKITEATRTALKGEIVK</sequence>
<evidence type="ECO:0000256" key="1">
    <source>
        <dbReference type="ARBA" id="ARBA00003234"/>
    </source>
</evidence>
<evidence type="ECO:0000313" key="18">
    <source>
        <dbReference type="Proteomes" id="UP000290657"/>
    </source>
</evidence>
<dbReference type="InterPro" id="IPR058240">
    <property type="entry name" value="rSAM_sf"/>
</dbReference>
<evidence type="ECO:0000256" key="9">
    <source>
        <dbReference type="ARBA" id="ARBA00033765"/>
    </source>
</evidence>
<organism evidence="17 18">
    <name type="scientific">Candidatus Marinarcus aquaticus</name>
    <dbReference type="NCBI Taxonomy" id="2044504"/>
    <lineage>
        <taxon>Bacteria</taxon>
        <taxon>Pseudomonadati</taxon>
        <taxon>Campylobacterota</taxon>
        <taxon>Epsilonproteobacteria</taxon>
        <taxon>Campylobacterales</taxon>
        <taxon>Arcobacteraceae</taxon>
        <taxon>Candidatus Marinarcus</taxon>
    </lineage>
</organism>
<keyword evidence="6 13" id="KW-0479">Metal-binding</keyword>
<evidence type="ECO:0000256" key="7">
    <source>
        <dbReference type="ARBA" id="ARBA00023004"/>
    </source>
</evidence>
<comment type="caution">
    <text evidence="17">The sequence shown here is derived from an EMBL/GenBank/DDBJ whole genome shotgun (WGS) entry which is preliminary data.</text>
</comment>
<dbReference type="InterPro" id="IPR023404">
    <property type="entry name" value="rSAM_horseshoe"/>
</dbReference>
<evidence type="ECO:0000313" key="17">
    <source>
        <dbReference type="EMBL" id="RXJ56418.1"/>
    </source>
</evidence>
<dbReference type="FunFam" id="3.40.50.12160:FF:000003">
    <property type="entry name" value="CDK5 regulatory subunit-associated protein 1"/>
    <property type="match status" value="1"/>
</dbReference>
<dbReference type="SFLD" id="SFLDG01061">
    <property type="entry name" value="methylthiotransferase"/>
    <property type="match status" value="1"/>
</dbReference>
<accession>A0A4Q0XRT6</accession>
<keyword evidence="4 13" id="KW-0808">Transferase</keyword>
<dbReference type="HAMAP" id="MF_01864">
    <property type="entry name" value="tRNA_metthiotr_MiaB"/>
    <property type="match status" value="1"/>
</dbReference>
<proteinExistence type="inferred from homology"/>
<keyword evidence="18" id="KW-1185">Reference proteome</keyword>
<evidence type="ECO:0000256" key="2">
    <source>
        <dbReference type="ARBA" id="ARBA00022485"/>
    </source>
</evidence>
<comment type="cofactor">
    <cofactor evidence="13">
        <name>[4Fe-4S] cluster</name>
        <dbReference type="ChEBI" id="CHEBI:49883"/>
    </cofactor>
    <text evidence="13">Binds 2 [4Fe-4S] clusters. One cluster is coordinated with 3 cysteines and an exchangeable S-adenosyl-L-methionine.</text>
</comment>
<dbReference type="FunFam" id="3.80.30.20:FF:000001">
    <property type="entry name" value="tRNA-2-methylthio-N(6)-dimethylallyladenosine synthase 2"/>
    <property type="match status" value="1"/>
</dbReference>
<feature type="binding site" evidence="13">
    <location>
        <position position="159"/>
    </location>
    <ligand>
        <name>[4Fe-4S] cluster</name>
        <dbReference type="ChEBI" id="CHEBI:49883"/>
        <label>2</label>
        <note>4Fe-4S-S-AdoMet</note>
    </ligand>
</feature>
<keyword evidence="13" id="KW-0819">tRNA processing</keyword>
<dbReference type="SFLD" id="SFLDF00273">
    <property type="entry name" value="(dimethylallyl)adenosine_tRNA"/>
    <property type="match status" value="1"/>
</dbReference>
<comment type="similarity">
    <text evidence="13">Belongs to the methylthiotransferase family. MiaB subfamily.</text>
</comment>
<protein>
    <recommendedName>
        <fullName evidence="10 13">tRNA-2-methylthio-N(6)-dimethylallyladenosine synthase</fullName>
        <ecNumber evidence="9 13">2.8.4.3</ecNumber>
    </recommendedName>
    <alternativeName>
        <fullName evidence="12 13">(Dimethylallyl)adenosine tRNA methylthiotransferase MiaB</fullName>
    </alternativeName>
    <alternativeName>
        <fullName evidence="11 13">tRNA-i(6)A37 methylthiotransferase</fullName>
    </alternativeName>
</protein>
<dbReference type="EC" id="2.8.4.3" evidence="9 13"/>
<dbReference type="InterPro" id="IPR002792">
    <property type="entry name" value="TRAM_dom"/>
</dbReference>
<feature type="binding site" evidence="13">
    <location>
        <position position="162"/>
    </location>
    <ligand>
        <name>[4Fe-4S] cluster</name>
        <dbReference type="ChEBI" id="CHEBI:49883"/>
        <label>2</label>
        <note>4Fe-4S-S-AdoMet</note>
    </ligand>
</feature>
<dbReference type="PROSITE" id="PS51918">
    <property type="entry name" value="RADICAL_SAM"/>
    <property type="match status" value="1"/>
</dbReference>
<comment type="catalytic activity">
    <reaction evidence="13">
        <text>N(6)-dimethylallyladenosine(37) in tRNA + (sulfur carrier)-SH + AH2 + 2 S-adenosyl-L-methionine = 2-methylsulfanyl-N(6)-dimethylallyladenosine(37) in tRNA + (sulfur carrier)-H + 5'-deoxyadenosine + L-methionine + A + S-adenosyl-L-homocysteine + 2 H(+)</text>
        <dbReference type="Rhea" id="RHEA:37067"/>
        <dbReference type="Rhea" id="RHEA-COMP:10375"/>
        <dbReference type="Rhea" id="RHEA-COMP:10376"/>
        <dbReference type="Rhea" id="RHEA-COMP:14737"/>
        <dbReference type="Rhea" id="RHEA-COMP:14739"/>
        <dbReference type="ChEBI" id="CHEBI:13193"/>
        <dbReference type="ChEBI" id="CHEBI:15378"/>
        <dbReference type="ChEBI" id="CHEBI:17319"/>
        <dbReference type="ChEBI" id="CHEBI:17499"/>
        <dbReference type="ChEBI" id="CHEBI:29917"/>
        <dbReference type="ChEBI" id="CHEBI:57844"/>
        <dbReference type="ChEBI" id="CHEBI:57856"/>
        <dbReference type="ChEBI" id="CHEBI:59789"/>
        <dbReference type="ChEBI" id="CHEBI:64428"/>
        <dbReference type="ChEBI" id="CHEBI:74415"/>
        <dbReference type="ChEBI" id="CHEBI:74417"/>
        <dbReference type="EC" id="2.8.4.3"/>
    </reaction>
</comment>
<keyword evidence="2 13" id="KW-0004">4Fe-4S</keyword>
<evidence type="ECO:0000256" key="4">
    <source>
        <dbReference type="ARBA" id="ARBA00022679"/>
    </source>
</evidence>
<dbReference type="GO" id="GO:0035597">
    <property type="term" value="F:tRNA-2-methylthio-N(6)-dimethylallyladenosine(37) synthase activity"/>
    <property type="evidence" value="ECO:0007669"/>
    <property type="project" value="UniProtKB-EC"/>
</dbReference>
<dbReference type="PROSITE" id="PS01278">
    <property type="entry name" value="MTTASE_RADICAL"/>
    <property type="match status" value="1"/>
</dbReference>
<feature type="binding site" evidence="13">
    <location>
        <position position="86"/>
    </location>
    <ligand>
        <name>[4Fe-4S] cluster</name>
        <dbReference type="ChEBI" id="CHEBI:49883"/>
        <label>1</label>
    </ligand>
</feature>
<dbReference type="SFLD" id="SFLDS00029">
    <property type="entry name" value="Radical_SAM"/>
    <property type="match status" value="1"/>
</dbReference>
<dbReference type="InterPro" id="IPR005839">
    <property type="entry name" value="Methylthiotransferase"/>
</dbReference>
<dbReference type="NCBIfam" id="TIGR00089">
    <property type="entry name" value="MiaB/RimO family radical SAM methylthiotransferase"/>
    <property type="match status" value="1"/>
</dbReference>
<evidence type="ECO:0000256" key="6">
    <source>
        <dbReference type="ARBA" id="ARBA00022723"/>
    </source>
</evidence>
<keyword evidence="8 13" id="KW-0411">Iron-sulfur</keyword>
<dbReference type="RefSeq" id="WP_128996392.1">
    <property type="nucleotide sequence ID" value="NZ_PDKN01000005.1"/>
</dbReference>
<dbReference type="PROSITE" id="PS50926">
    <property type="entry name" value="TRAM"/>
    <property type="match status" value="1"/>
</dbReference>
<evidence type="ECO:0000256" key="13">
    <source>
        <dbReference type="HAMAP-Rule" id="MF_01864"/>
    </source>
</evidence>
<comment type="function">
    <text evidence="1 13">Catalyzes the methylthiolation of N6-(dimethylallyl)adenosine (i(6)A), leading to the formation of 2-methylthio-N6-(dimethylallyl)adenosine (ms(2)i(6)A) at position 37 in tRNAs that read codons beginning with uridine.</text>
</comment>
<feature type="domain" description="Radical SAM core" evidence="16">
    <location>
        <begin position="141"/>
        <end position="375"/>
    </location>
</feature>
<dbReference type="PANTHER" id="PTHR43020">
    <property type="entry name" value="CDK5 REGULATORY SUBUNIT-ASSOCIATED PROTEIN 1"/>
    <property type="match status" value="1"/>
</dbReference>
<feature type="domain" description="TRAM" evidence="14">
    <location>
        <begin position="378"/>
        <end position="439"/>
    </location>
</feature>
<dbReference type="AlphaFoldDB" id="A0A4Q0XRT6"/>
<dbReference type="CDD" id="cd01335">
    <property type="entry name" value="Radical_SAM"/>
    <property type="match status" value="1"/>
</dbReference>
<dbReference type="NCBIfam" id="TIGR01574">
    <property type="entry name" value="miaB-methiolase"/>
    <property type="match status" value="1"/>
</dbReference>